<dbReference type="InterPro" id="IPR015813">
    <property type="entry name" value="Pyrv/PenolPyrv_kinase-like_dom"/>
</dbReference>
<dbReference type="PIRSF" id="PIRSF015582">
    <property type="entry name" value="Cit_lyase_B"/>
    <property type="match status" value="1"/>
</dbReference>
<feature type="binding site" evidence="6">
    <location>
        <position position="139"/>
    </location>
    <ligand>
        <name>Mg(2+)</name>
        <dbReference type="ChEBI" id="CHEBI:18420"/>
    </ligand>
</feature>
<dbReference type="PANTHER" id="PTHR32308">
    <property type="entry name" value="LYASE BETA SUBUNIT, PUTATIVE (AFU_ORTHOLOGUE AFUA_4G13030)-RELATED"/>
    <property type="match status" value="1"/>
</dbReference>
<dbReference type="Pfam" id="PF03328">
    <property type="entry name" value="HpcH_HpaI"/>
    <property type="match status" value="1"/>
</dbReference>
<sequence length="262" mass="27038">MGEPRSYLFVPGDRPERFAKAAASGADEIIIDLEDAVAATAKAGARRNVAAWFAGGGRGVVRINGLDTEFADADLAMLAEAPGATVMVPKANPAGLAEVAGRLQGRPLIALVETVAGLVAAHEVAGSAGVVRLAFGNLDFGVDARIPGEGSVLDPARFAIVIASRHANLAPPIDGVTPEIGDMARLEADVARTRALGFTAKLCIHPKQVAVVNVGLSPRAEEIEWARRVLAAVSESEGVAEVDGKMVDAPVLARARSILDMA</sequence>
<keyword evidence="3 6" id="KW-0479">Metal-binding</keyword>
<dbReference type="InterPro" id="IPR011206">
    <property type="entry name" value="Citrate_lyase_beta/mcl1/mcl2"/>
</dbReference>
<comment type="cofactor">
    <cofactor evidence="1">
        <name>Mg(2+)</name>
        <dbReference type="ChEBI" id="CHEBI:18420"/>
    </cofactor>
</comment>
<evidence type="ECO:0000256" key="3">
    <source>
        <dbReference type="ARBA" id="ARBA00022723"/>
    </source>
</evidence>
<dbReference type="OrthoDB" id="9800547at2"/>
<feature type="domain" description="HpcH/HpaI aldolase/citrate lyase" evidence="7">
    <location>
        <begin position="5"/>
        <end position="206"/>
    </location>
</feature>
<dbReference type="GO" id="GO:0006107">
    <property type="term" value="P:oxaloacetate metabolic process"/>
    <property type="evidence" value="ECO:0007669"/>
    <property type="project" value="TreeGrafter"/>
</dbReference>
<evidence type="ECO:0000259" key="7">
    <source>
        <dbReference type="Pfam" id="PF03328"/>
    </source>
</evidence>
<comment type="caution">
    <text evidence="8">The sequence shown here is derived from an EMBL/GenBank/DDBJ whole genome shotgun (WGS) entry which is preliminary data.</text>
</comment>
<evidence type="ECO:0000313" key="8">
    <source>
        <dbReference type="EMBL" id="RAI00838.1"/>
    </source>
</evidence>
<feature type="binding site" evidence="5">
    <location>
        <position position="62"/>
    </location>
    <ligand>
        <name>substrate</name>
    </ligand>
</feature>
<dbReference type="RefSeq" id="WP_111347267.1">
    <property type="nucleotide sequence ID" value="NZ_QHHQ01000003.1"/>
</dbReference>
<dbReference type="InterPro" id="IPR005000">
    <property type="entry name" value="Aldolase/citrate-lyase_domain"/>
</dbReference>
<dbReference type="PANTHER" id="PTHR32308:SF10">
    <property type="entry name" value="CITRATE LYASE SUBUNIT BETA"/>
    <property type="match status" value="1"/>
</dbReference>
<evidence type="ECO:0000256" key="2">
    <source>
        <dbReference type="ARBA" id="ARBA00005568"/>
    </source>
</evidence>
<keyword evidence="9" id="KW-1185">Reference proteome</keyword>
<keyword evidence="4 6" id="KW-0460">Magnesium</keyword>
<accession>A0A8B2NYG5</accession>
<organism evidence="8 9">
    <name type="scientific">Acuticoccus sediminis</name>
    <dbReference type="NCBI Taxonomy" id="2184697"/>
    <lineage>
        <taxon>Bacteria</taxon>
        <taxon>Pseudomonadati</taxon>
        <taxon>Pseudomonadota</taxon>
        <taxon>Alphaproteobacteria</taxon>
        <taxon>Hyphomicrobiales</taxon>
        <taxon>Amorphaceae</taxon>
        <taxon>Acuticoccus</taxon>
    </lineage>
</organism>
<name>A0A8B2NYG5_9HYPH</name>
<dbReference type="InterPro" id="IPR040442">
    <property type="entry name" value="Pyrv_kinase-like_dom_sf"/>
</dbReference>
<dbReference type="GO" id="GO:0000287">
    <property type="term" value="F:magnesium ion binding"/>
    <property type="evidence" value="ECO:0007669"/>
    <property type="project" value="TreeGrafter"/>
</dbReference>
<evidence type="ECO:0000256" key="5">
    <source>
        <dbReference type="PIRSR" id="PIRSR015582-1"/>
    </source>
</evidence>
<dbReference type="SUPFAM" id="SSF51621">
    <property type="entry name" value="Phosphoenolpyruvate/pyruvate domain"/>
    <property type="match status" value="1"/>
</dbReference>
<reference evidence="8 9" key="1">
    <citation type="submission" date="2018-05" db="EMBL/GenBank/DDBJ databases">
        <title>Acuticoccus sediminis sp. nov., isolated from deep-sea sediment of Indian Ocean.</title>
        <authorList>
            <person name="Liu X."/>
            <person name="Lai Q."/>
            <person name="Du Y."/>
            <person name="Sun F."/>
            <person name="Zhang X."/>
            <person name="Wang S."/>
            <person name="Shao Z."/>
        </authorList>
    </citation>
    <scope>NUCLEOTIDE SEQUENCE [LARGE SCALE GENOMIC DNA]</scope>
    <source>
        <strain evidence="8 9">PTG4-2</strain>
    </source>
</reference>
<dbReference type="AlphaFoldDB" id="A0A8B2NYG5"/>
<comment type="similarity">
    <text evidence="2">Belongs to the HpcH/HpaI aldolase family.</text>
</comment>
<evidence type="ECO:0000313" key="9">
    <source>
        <dbReference type="Proteomes" id="UP000249590"/>
    </source>
</evidence>
<proteinExistence type="inferred from homology"/>
<feature type="binding site" evidence="6">
    <location>
        <position position="113"/>
    </location>
    <ligand>
        <name>Mg(2+)</name>
        <dbReference type="ChEBI" id="CHEBI:18420"/>
    </ligand>
</feature>
<dbReference type="GO" id="GO:0016829">
    <property type="term" value="F:lyase activity"/>
    <property type="evidence" value="ECO:0007669"/>
    <property type="project" value="UniProtKB-KW"/>
</dbReference>
<dbReference type="EMBL" id="QHHQ01000003">
    <property type="protein sequence ID" value="RAI00838.1"/>
    <property type="molecule type" value="Genomic_DNA"/>
</dbReference>
<keyword evidence="8" id="KW-0456">Lyase</keyword>
<evidence type="ECO:0000256" key="1">
    <source>
        <dbReference type="ARBA" id="ARBA00001946"/>
    </source>
</evidence>
<feature type="binding site" evidence="5">
    <location>
        <position position="113"/>
    </location>
    <ligand>
        <name>substrate</name>
    </ligand>
</feature>
<evidence type="ECO:0000256" key="4">
    <source>
        <dbReference type="ARBA" id="ARBA00022842"/>
    </source>
</evidence>
<dbReference type="Gene3D" id="3.20.20.60">
    <property type="entry name" value="Phosphoenolpyruvate-binding domains"/>
    <property type="match status" value="1"/>
</dbReference>
<protein>
    <submittedName>
        <fullName evidence="8">CoA ester lyase</fullName>
    </submittedName>
</protein>
<dbReference type="Proteomes" id="UP000249590">
    <property type="component" value="Unassembled WGS sequence"/>
</dbReference>
<gene>
    <name evidence="8" type="ORF">DLJ53_16515</name>
</gene>
<evidence type="ECO:0000256" key="6">
    <source>
        <dbReference type="PIRSR" id="PIRSR015582-2"/>
    </source>
</evidence>